<evidence type="ECO:0000256" key="1">
    <source>
        <dbReference type="ARBA" id="ARBA00004370"/>
    </source>
</evidence>
<dbReference type="PATRIC" id="fig|1286171.3.peg.1000"/>
<dbReference type="AlphaFoldDB" id="W8TJE6"/>
<reference evidence="9 10" key="1">
    <citation type="journal article" date="2014" name="Genome Announc.">
        <title>Complete Genome Sequence of Amino Acid-Utilizing Eubacterium acidaminophilum al-2 (DSM 3953).</title>
        <authorList>
            <person name="Poehlein A."/>
            <person name="Andreesen J.R."/>
            <person name="Daniel R."/>
        </authorList>
    </citation>
    <scope>NUCLEOTIDE SEQUENCE [LARGE SCALE GENOMIC DNA]</scope>
    <source>
        <strain evidence="9 10">DSM 3953</strain>
    </source>
</reference>
<organism evidence="9 10">
    <name type="scientific">Peptoclostridium acidaminophilum DSM 3953</name>
    <dbReference type="NCBI Taxonomy" id="1286171"/>
    <lineage>
        <taxon>Bacteria</taxon>
        <taxon>Bacillati</taxon>
        <taxon>Bacillota</taxon>
        <taxon>Clostridia</taxon>
        <taxon>Peptostreptococcales</taxon>
        <taxon>Peptoclostridiaceae</taxon>
        <taxon>Peptoclostridium</taxon>
    </lineage>
</organism>
<dbReference type="PANTHER" id="PTHR37820:SF1">
    <property type="entry name" value="CELL DIVISION PROTEIN FTSQ"/>
    <property type="match status" value="1"/>
</dbReference>
<dbReference type="Gene3D" id="3.10.20.310">
    <property type="entry name" value="membrane protein fhac"/>
    <property type="match status" value="1"/>
</dbReference>
<dbReference type="Proteomes" id="UP000019591">
    <property type="component" value="Chromosome"/>
</dbReference>
<name>W8TJE6_PEPAC</name>
<evidence type="ECO:0000313" key="9">
    <source>
        <dbReference type="EMBL" id="AHM56347.1"/>
    </source>
</evidence>
<keyword evidence="4" id="KW-0812">Transmembrane</keyword>
<keyword evidence="5" id="KW-1133">Transmembrane helix</keyword>
<dbReference type="Pfam" id="PF03799">
    <property type="entry name" value="FtsQ_DivIB_C"/>
    <property type="match status" value="1"/>
</dbReference>
<evidence type="ECO:0000313" key="10">
    <source>
        <dbReference type="Proteomes" id="UP000019591"/>
    </source>
</evidence>
<evidence type="ECO:0000256" key="3">
    <source>
        <dbReference type="ARBA" id="ARBA00022618"/>
    </source>
</evidence>
<keyword evidence="2" id="KW-1003">Cell membrane</keyword>
<proteinExistence type="predicted"/>
<protein>
    <submittedName>
        <fullName evidence="9">Putative polypeptide-transport-associated domain protein FtsQ-type</fullName>
    </submittedName>
</protein>
<dbReference type="KEGG" id="eac:EAL2_c10490"/>
<evidence type="ECO:0000256" key="5">
    <source>
        <dbReference type="ARBA" id="ARBA00022989"/>
    </source>
</evidence>
<gene>
    <name evidence="9" type="ORF">EAL2_c10490</name>
</gene>
<dbReference type="InterPro" id="IPR005548">
    <property type="entry name" value="Cell_div_FtsQ/DivIB_C"/>
</dbReference>
<evidence type="ECO:0000256" key="2">
    <source>
        <dbReference type="ARBA" id="ARBA00022475"/>
    </source>
</evidence>
<accession>W8TJE6</accession>
<feature type="domain" description="POTRA" evidence="8">
    <location>
        <begin position="29"/>
        <end position="97"/>
    </location>
</feature>
<dbReference type="PANTHER" id="PTHR37820">
    <property type="entry name" value="CELL DIVISION PROTEIN DIVIB"/>
    <property type="match status" value="1"/>
</dbReference>
<dbReference type="EMBL" id="CP007452">
    <property type="protein sequence ID" value="AHM56347.1"/>
    <property type="molecule type" value="Genomic_DNA"/>
</dbReference>
<keyword evidence="3" id="KW-0132">Cell division</keyword>
<dbReference type="RefSeq" id="WP_025435358.1">
    <property type="nucleotide sequence ID" value="NZ_CP007452.1"/>
</dbReference>
<dbReference type="HOGENOM" id="CLU_047677_4_2_9"/>
<dbReference type="Pfam" id="PF08478">
    <property type="entry name" value="POTRA_1"/>
    <property type="match status" value="1"/>
</dbReference>
<keyword evidence="7" id="KW-0131">Cell cycle</keyword>
<comment type="subcellular location">
    <subcellularLocation>
        <location evidence="1">Membrane</location>
    </subcellularLocation>
</comment>
<evidence type="ECO:0000259" key="8">
    <source>
        <dbReference type="PROSITE" id="PS51779"/>
    </source>
</evidence>
<dbReference type="PROSITE" id="PS51779">
    <property type="entry name" value="POTRA"/>
    <property type="match status" value="1"/>
</dbReference>
<evidence type="ECO:0000256" key="4">
    <source>
        <dbReference type="ARBA" id="ARBA00022692"/>
    </source>
</evidence>
<sequence length="244" mass="27501">MRRNIIMTSLVILVVAASSFYAAIMFGYFNVKDIEINGIIKLNKSELLKAANISKGGNIFLYDVSEIEKALLLNPYVKNASVKREFPDKLSVDIMERMELFCIPYMGSYVIIDEEGNVLRVENDINNLDRPILSGIEMENFKIGNKIKLGKKDVMPKLLELLNACSGSNILENISEIGIDKKGGIRLYTMTGVVVLLGDVQKLDYKIPLLKAILIDLYKKNINYGAIDMRYNGYPVYKQTLEGE</sequence>
<keyword evidence="10" id="KW-1185">Reference proteome</keyword>
<dbReference type="InterPro" id="IPR050487">
    <property type="entry name" value="FtsQ_DivIB"/>
</dbReference>
<evidence type="ECO:0000256" key="6">
    <source>
        <dbReference type="ARBA" id="ARBA00023136"/>
    </source>
</evidence>
<dbReference type="InterPro" id="IPR013685">
    <property type="entry name" value="POTRA_FtsQ_type"/>
</dbReference>
<evidence type="ECO:0000256" key="7">
    <source>
        <dbReference type="ARBA" id="ARBA00023306"/>
    </source>
</evidence>
<dbReference type="GO" id="GO:0051301">
    <property type="term" value="P:cell division"/>
    <property type="evidence" value="ECO:0007669"/>
    <property type="project" value="UniProtKB-KW"/>
</dbReference>
<keyword evidence="6" id="KW-0472">Membrane</keyword>
<dbReference type="OrthoDB" id="1748794at2"/>
<dbReference type="STRING" id="1286171.EAL2_c10490"/>
<dbReference type="GO" id="GO:0005886">
    <property type="term" value="C:plasma membrane"/>
    <property type="evidence" value="ECO:0007669"/>
    <property type="project" value="TreeGrafter"/>
</dbReference>
<dbReference type="InterPro" id="IPR034746">
    <property type="entry name" value="POTRA"/>
</dbReference>
<dbReference type="eggNOG" id="COG1589">
    <property type="taxonomic scope" value="Bacteria"/>
</dbReference>